<evidence type="ECO:0000313" key="2">
    <source>
        <dbReference type="EMBL" id="TDP74071.1"/>
    </source>
</evidence>
<accession>A0A4R6QRY1</accession>
<feature type="transmembrane region" description="Helical" evidence="1">
    <location>
        <begin position="55"/>
        <end position="73"/>
    </location>
</feature>
<dbReference type="RefSeq" id="WP_133698733.1">
    <property type="nucleotide sequence ID" value="NZ_SNXS01000001.1"/>
</dbReference>
<keyword evidence="3" id="KW-1185">Reference proteome</keyword>
<dbReference type="OrthoDB" id="8912920at2"/>
<dbReference type="InParanoid" id="A0A4R6QRY1"/>
<name>A0A4R6QRY1_9BURK</name>
<evidence type="ECO:0000256" key="1">
    <source>
        <dbReference type="SAM" id="Phobius"/>
    </source>
</evidence>
<protein>
    <submittedName>
        <fullName evidence="2">Uncharacterized protein</fullName>
    </submittedName>
</protein>
<comment type="caution">
    <text evidence="2">The sequence shown here is derived from an EMBL/GenBank/DDBJ whole genome shotgun (WGS) entry which is preliminary data.</text>
</comment>
<keyword evidence="1" id="KW-0472">Membrane</keyword>
<dbReference type="EMBL" id="SNXS01000001">
    <property type="protein sequence ID" value="TDP74071.1"/>
    <property type="molecule type" value="Genomic_DNA"/>
</dbReference>
<dbReference type="AlphaFoldDB" id="A0A4R6QRY1"/>
<dbReference type="Proteomes" id="UP000295361">
    <property type="component" value="Unassembled WGS sequence"/>
</dbReference>
<reference evidence="2 3" key="1">
    <citation type="submission" date="2019-03" db="EMBL/GenBank/DDBJ databases">
        <title>Genomic Encyclopedia of Type Strains, Phase IV (KMG-IV): sequencing the most valuable type-strain genomes for metagenomic binning, comparative biology and taxonomic classification.</title>
        <authorList>
            <person name="Goeker M."/>
        </authorList>
    </citation>
    <scope>NUCLEOTIDE SEQUENCE [LARGE SCALE GENOMIC DNA]</scope>
    <source>
        <strain evidence="2 3">DSM 16998</strain>
    </source>
</reference>
<proteinExistence type="predicted"/>
<gene>
    <name evidence="2" type="ORF">DES47_101118</name>
</gene>
<sequence length="96" mass="11035">MLELFDTGRLAHRYGKWRGVAYLVAVAAPLAVAYFLGTVFTILPGDTQPPDALRWLQVSLGSVAMLLAVYGCYRLYRDHEHHDYIEDADHYRRHGW</sequence>
<evidence type="ECO:0000313" key="3">
    <source>
        <dbReference type="Proteomes" id="UP000295361"/>
    </source>
</evidence>
<feature type="transmembrane region" description="Helical" evidence="1">
    <location>
        <begin position="20"/>
        <end position="43"/>
    </location>
</feature>
<keyword evidence="1" id="KW-0812">Transmembrane</keyword>
<keyword evidence="1" id="KW-1133">Transmembrane helix</keyword>
<organism evidence="2 3">
    <name type="scientific">Roseateles toxinivorans</name>
    <dbReference type="NCBI Taxonomy" id="270368"/>
    <lineage>
        <taxon>Bacteria</taxon>
        <taxon>Pseudomonadati</taxon>
        <taxon>Pseudomonadota</taxon>
        <taxon>Betaproteobacteria</taxon>
        <taxon>Burkholderiales</taxon>
        <taxon>Sphaerotilaceae</taxon>
        <taxon>Roseateles</taxon>
    </lineage>
</organism>